<evidence type="ECO:0000259" key="4">
    <source>
        <dbReference type="PROSITE" id="PS50893"/>
    </source>
</evidence>
<protein>
    <submittedName>
        <fullName evidence="5">ATP-binding cassette domain-containing protein</fullName>
    </submittedName>
</protein>
<dbReference type="Pfam" id="PF00005">
    <property type="entry name" value="ABC_tran"/>
    <property type="match status" value="1"/>
</dbReference>
<dbReference type="InterPro" id="IPR050093">
    <property type="entry name" value="ABC_SmlMolc_Importer"/>
</dbReference>
<dbReference type="Gene3D" id="3.40.50.300">
    <property type="entry name" value="P-loop containing nucleotide triphosphate hydrolases"/>
    <property type="match status" value="1"/>
</dbReference>
<feature type="domain" description="ABC transporter" evidence="4">
    <location>
        <begin position="2"/>
        <end position="233"/>
    </location>
</feature>
<keyword evidence="1" id="KW-0813">Transport</keyword>
<dbReference type="PANTHER" id="PTHR42781:SF4">
    <property type="entry name" value="SPERMIDINE_PUTRESCINE IMPORT ATP-BINDING PROTEIN POTA"/>
    <property type="match status" value="1"/>
</dbReference>
<dbReference type="GO" id="GO:0005524">
    <property type="term" value="F:ATP binding"/>
    <property type="evidence" value="ECO:0007669"/>
    <property type="project" value="UniProtKB-KW"/>
</dbReference>
<evidence type="ECO:0000256" key="1">
    <source>
        <dbReference type="ARBA" id="ARBA00022448"/>
    </source>
</evidence>
<comment type="caution">
    <text evidence="5">The sequence shown here is derived from an EMBL/GenBank/DDBJ whole genome shotgun (WGS) entry which is preliminary data.</text>
</comment>
<dbReference type="InterPro" id="IPR003439">
    <property type="entry name" value="ABC_transporter-like_ATP-bd"/>
</dbReference>
<organism evidence="5 6">
    <name type="scientific">Candidatus Stercoripulliclostridium merdigallinarum</name>
    <dbReference type="NCBI Taxonomy" id="2840951"/>
    <lineage>
        <taxon>Bacteria</taxon>
        <taxon>Bacillati</taxon>
        <taxon>Bacillota</taxon>
        <taxon>Clostridia</taxon>
        <taxon>Eubacteriales</taxon>
        <taxon>Candidatus Stercoripulliclostridium</taxon>
    </lineage>
</organism>
<dbReference type="PROSITE" id="PS50893">
    <property type="entry name" value="ABC_TRANSPORTER_2"/>
    <property type="match status" value="1"/>
</dbReference>
<reference evidence="5" key="1">
    <citation type="submission" date="2020-10" db="EMBL/GenBank/DDBJ databases">
        <authorList>
            <person name="Gilroy R."/>
        </authorList>
    </citation>
    <scope>NUCLEOTIDE SEQUENCE</scope>
    <source>
        <strain evidence="5">18911</strain>
    </source>
</reference>
<dbReference type="PANTHER" id="PTHR42781">
    <property type="entry name" value="SPERMIDINE/PUTRESCINE IMPORT ATP-BINDING PROTEIN POTA"/>
    <property type="match status" value="1"/>
</dbReference>
<accession>A0A9D1MJ06</accession>
<dbReference type="SMART" id="SM00382">
    <property type="entry name" value="AAA"/>
    <property type="match status" value="1"/>
</dbReference>
<evidence type="ECO:0000313" key="6">
    <source>
        <dbReference type="Proteomes" id="UP000824094"/>
    </source>
</evidence>
<evidence type="ECO:0000256" key="3">
    <source>
        <dbReference type="ARBA" id="ARBA00022840"/>
    </source>
</evidence>
<dbReference type="Proteomes" id="UP000824094">
    <property type="component" value="Unassembled WGS sequence"/>
</dbReference>
<name>A0A9D1MJ06_9FIRM</name>
<gene>
    <name evidence="5" type="ORF">IAB05_06040</name>
</gene>
<dbReference type="InterPro" id="IPR027417">
    <property type="entry name" value="P-loop_NTPase"/>
</dbReference>
<keyword evidence="2" id="KW-0547">Nucleotide-binding</keyword>
<dbReference type="EMBL" id="DVNF01000175">
    <property type="protein sequence ID" value="HIU60933.1"/>
    <property type="molecule type" value="Genomic_DNA"/>
</dbReference>
<dbReference type="SUPFAM" id="SSF52540">
    <property type="entry name" value="P-loop containing nucleoside triphosphate hydrolases"/>
    <property type="match status" value="1"/>
</dbReference>
<reference evidence="5" key="2">
    <citation type="journal article" date="2021" name="PeerJ">
        <title>Extensive microbial diversity within the chicken gut microbiome revealed by metagenomics and culture.</title>
        <authorList>
            <person name="Gilroy R."/>
            <person name="Ravi A."/>
            <person name="Getino M."/>
            <person name="Pursley I."/>
            <person name="Horton D.L."/>
            <person name="Alikhan N.F."/>
            <person name="Baker D."/>
            <person name="Gharbi K."/>
            <person name="Hall N."/>
            <person name="Watson M."/>
            <person name="Adriaenssens E.M."/>
            <person name="Foster-Nyarko E."/>
            <person name="Jarju S."/>
            <person name="Secka A."/>
            <person name="Antonio M."/>
            <person name="Oren A."/>
            <person name="Chaudhuri R.R."/>
            <person name="La Ragione R."/>
            <person name="Hildebrand F."/>
            <person name="Pallen M.J."/>
        </authorList>
    </citation>
    <scope>NUCLEOTIDE SEQUENCE</scope>
    <source>
        <strain evidence="5">18911</strain>
    </source>
</reference>
<dbReference type="AlphaFoldDB" id="A0A9D1MJ06"/>
<dbReference type="InterPro" id="IPR003593">
    <property type="entry name" value="AAA+_ATPase"/>
</dbReference>
<dbReference type="GO" id="GO:0016887">
    <property type="term" value="F:ATP hydrolysis activity"/>
    <property type="evidence" value="ECO:0007669"/>
    <property type="project" value="InterPro"/>
</dbReference>
<proteinExistence type="predicted"/>
<evidence type="ECO:0000256" key="2">
    <source>
        <dbReference type="ARBA" id="ARBA00022741"/>
    </source>
</evidence>
<keyword evidence="3 5" id="KW-0067">ATP-binding</keyword>
<evidence type="ECO:0000313" key="5">
    <source>
        <dbReference type="EMBL" id="HIU60933.1"/>
    </source>
</evidence>
<sequence length="331" mass="37277">MLRLQGVEKSYLYGAKALDDLSFSIDTEERISLLGVSGSGKTTLIKTIAGIVTPEKGRIYLDGRDITDLPPKFRSVKVVYDREGLFNRRTVAYNLEYPLKIRKYPKKERKIAMLGAAEKYGFPAVTDDYVFRQDDETKLRIALSRLDLYQSSLTLLDNPFSVLTGERRTAVFVELLPKIVSAVKTALFATDSLEEAFSFADNALFLHEGKIVDSGNLKHFIHDPMSLYSDTYVNEDRNFIEVPTDDGGIDFYGKKIDIDNAPQAVTVSFTLIPGEQGIERSGNIVYGSFGKHFYRTFDGINLTENTGKFLPDFDSIRIFSSVDGNRLTFKF</sequence>